<accession>A0A1L4D3S8</accession>
<proteinExistence type="predicted"/>
<evidence type="ECO:0000313" key="1">
    <source>
        <dbReference type="EMBL" id="APJ04839.1"/>
    </source>
</evidence>
<dbReference type="Gene3D" id="3.40.710.10">
    <property type="entry name" value="DD-peptidase/beta-lactamase superfamily"/>
    <property type="match status" value="1"/>
</dbReference>
<dbReference type="AlphaFoldDB" id="A0A1L4D3S8"/>
<dbReference type="RefSeq" id="WP_148698597.1">
    <property type="nucleotide sequence ID" value="NZ_CP017834.1"/>
</dbReference>
<reference evidence="1 2" key="1">
    <citation type="submission" date="2016-10" db="EMBL/GenBank/DDBJ databases">
        <title>Silvanigrella aquatica sp. nov., isolated from a freshwater lake located in the Black Forest, Germany, description of Silvanigrellaceae fam. nov., Silvanigrellales ord. nov., reclassification of the order Bdellovibrionales in the class Oligoflexia, reclassification of the families Bacteriovoracaceae and Halobacteriovoraceae in the new order Bacteriovoracales ord. nov., and reclassification of the family Pseudobacteriovoracaceae in the order Oligoflexiales.</title>
        <authorList>
            <person name="Hahn M.W."/>
            <person name="Schmidt J."/>
            <person name="Koll U."/>
            <person name="Rohde M."/>
            <person name="Verbag S."/>
            <person name="Pitt A."/>
            <person name="Nakai R."/>
            <person name="Naganuma T."/>
            <person name="Lang E."/>
        </authorList>
    </citation>
    <scope>NUCLEOTIDE SEQUENCE [LARGE SCALE GENOMIC DNA]</scope>
    <source>
        <strain evidence="1 2">MWH-Nonnen-W8red</strain>
    </source>
</reference>
<keyword evidence="2" id="KW-1185">Reference proteome</keyword>
<dbReference type="OrthoDB" id="5298837at2"/>
<organism evidence="1 2">
    <name type="scientific">Silvanigrella aquatica</name>
    <dbReference type="NCBI Taxonomy" id="1915309"/>
    <lineage>
        <taxon>Bacteria</taxon>
        <taxon>Pseudomonadati</taxon>
        <taxon>Bdellovibrionota</taxon>
        <taxon>Oligoflexia</taxon>
        <taxon>Silvanigrellales</taxon>
        <taxon>Silvanigrellaceae</taxon>
        <taxon>Silvanigrella</taxon>
    </lineage>
</organism>
<gene>
    <name evidence="1" type="ORF">AXG55_13400</name>
</gene>
<protein>
    <recommendedName>
        <fullName evidence="3">Beta-lactamase-related domain-containing protein</fullName>
    </recommendedName>
</protein>
<sequence length="480" mass="55901">MNLSIQKYLQSHIAKNFFECFEELELKMQNGNFTSWSFANKEGCLSSFWADECFLNKTALSDDSGYLLHPNFDLSSITKPLFLNLYFRILFKNEFVDIINTPINEYAVNKIINDSNDELIHFIMNNKVNYTLNSFLSHTSGVKRWSWMGKGFWSHLTTSHHKDPNILHHHVDLSNKNASEIIKRNLNLLSIKAFQEDMFDQTIYSDINYFILARIAESFYLNDKKWDGVINLLNEKLNTNFFYSGLSPEKNKMSVPYYPYISNYNDLNNNLETTKDNFYGFVHDTNANILSSLGSSKNIISGHAGFFGNVTDVMKAMPTLIQTQYEYLKLNKNYSNKRFIYGLDTPTTQESTAGLHDWDKYQMNVFGHLGYSGTSFWFLKDENDARGHFHILLTNRTSQRQKYGVEKCPRIYIYSDFNSKSTKFFQSIGDAVCEITKTEAFETISEYYGMSKKIWDQSVIRTPPNINDVRRFTGNKLWNI</sequence>
<name>A0A1L4D3S8_9BACT</name>
<dbReference type="STRING" id="1915309.AXG55_13400"/>
<dbReference type="EMBL" id="CP017834">
    <property type="protein sequence ID" value="APJ04839.1"/>
    <property type="molecule type" value="Genomic_DNA"/>
</dbReference>
<dbReference type="SUPFAM" id="SSF56601">
    <property type="entry name" value="beta-lactamase/transpeptidase-like"/>
    <property type="match status" value="1"/>
</dbReference>
<evidence type="ECO:0000313" key="2">
    <source>
        <dbReference type="Proteomes" id="UP000184731"/>
    </source>
</evidence>
<dbReference type="KEGG" id="saqi:AXG55_13400"/>
<evidence type="ECO:0008006" key="3">
    <source>
        <dbReference type="Google" id="ProtNLM"/>
    </source>
</evidence>
<dbReference type="Proteomes" id="UP000184731">
    <property type="component" value="Chromosome"/>
</dbReference>
<dbReference type="InterPro" id="IPR012338">
    <property type="entry name" value="Beta-lactam/transpept-like"/>
</dbReference>